<comment type="similarity">
    <text evidence="1 9">Belongs to the thiolase-like superfamily. FabH family.</text>
</comment>
<dbReference type="HAMAP" id="MF_01815">
    <property type="entry name" value="FabH"/>
    <property type="match status" value="1"/>
</dbReference>
<keyword evidence="8 9" id="KW-0012">Acyltransferase</keyword>
<comment type="subunit">
    <text evidence="9">Homodimer.</text>
</comment>
<reference evidence="13" key="1">
    <citation type="journal article" date="2019" name="Int. J. Syst. Evol. Microbiol.">
        <title>The Global Catalogue of Microorganisms (GCM) 10K type strain sequencing project: providing services to taxonomists for standard genome sequencing and annotation.</title>
        <authorList>
            <consortium name="The Broad Institute Genomics Platform"/>
            <consortium name="The Broad Institute Genome Sequencing Center for Infectious Disease"/>
            <person name="Wu L."/>
            <person name="Ma J."/>
        </authorList>
    </citation>
    <scope>NUCLEOTIDE SEQUENCE [LARGE SCALE GENOMIC DNA]</scope>
    <source>
        <strain evidence="13">CCUG 73951</strain>
    </source>
</reference>
<dbReference type="InterPro" id="IPR016039">
    <property type="entry name" value="Thiolase-like"/>
</dbReference>
<evidence type="ECO:0000256" key="5">
    <source>
        <dbReference type="ARBA" id="ARBA00023098"/>
    </source>
</evidence>
<name>A0ABW2K509_9BACI</name>
<keyword evidence="9" id="KW-0963">Cytoplasm</keyword>
<keyword evidence="2 9" id="KW-0444">Lipid biosynthesis</keyword>
<organism evidence="12 13">
    <name type="scientific">Halobacillus campisalis</name>
    <dbReference type="NCBI Taxonomy" id="435909"/>
    <lineage>
        <taxon>Bacteria</taxon>
        <taxon>Bacillati</taxon>
        <taxon>Bacillota</taxon>
        <taxon>Bacilli</taxon>
        <taxon>Bacillales</taxon>
        <taxon>Bacillaceae</taxon>
        <taxon>Halobacillus</taxon>
    </lineage>
</organism>
<dbReference type="Pfam" id="PF08545">
    <property type="entry name" value="ACP_syn_III"/>
    <property type="match status" value="1"/>
</dbReference>
<dbReference type="GO" id="GO:0033818">
    <property type="term" value="F:beta-ketoacyl-acyl-carrier-protein synthase III activity"/>
    <property type="evidence" value="ECO:0007669"/>
    <property type="project" value="UniProtKB-EC"/>
</dbReference>
<evidence type="ECO:0000256" key="2">
    <source>
        <dbReference type="ARBA" id="ARBA00022516"/>
    </source>
</evidence>
<dbReference type="Gene3D" id="3.40.47.10">
    <property type="match status" value="1"/>
</dbReference>
<evidence type="ECO:0000256" key="1">
    <source>
        <dbReference type="ARBA" id="ARBA00008642"/>
    </source>
</evidence>
<proteinExistence type="inferred from homology"/>
<evidence type="ECO:0000256" key="6">
    <source>
        <dbReference type="ARBA" id="ARBA00023160"/>
    </source>
</evidence>
<evidence type="ECO:0000313" key="12">
    <source>
        <dbReference type="EMBL" id="MFC7321205.1"/>
    </source>
</evidence>
<dbReference type="InterPro" id="IPR013747">
    <property type="entry name" value="ACP_syn_III_C"/>
</dbReference>
<comment type="pathway">
    <text evidence="9">Lipid metabolism; fatty acid biosynthesis.</text>
</comment>
<evidence type="ECO:0000256" key="7">
    <source>
        <dbReference type="ARBA" id="ARBA00023268"/>
    </source>
</evidence>
<evidence type="ECO:0000259" key="10">
    <source>
        <dbReference type="Pfam" id="PF08541"/>
    </source>
</evidence>
<feature type="domain" description="Beta-ketoacyl-[acyl-carrier-protein] synthase III C-terminal" evidence="10">
    <location>
        <begin position="220"/>
        <end position="308"/>
    </location>
</feature>
<keyword evidence="5 9" id="KW-0443">Lipid metabolism</keyword>
<evidence type="ECO:0000256" key="8">
    <source>
        <dbReference type="ARBA" id="ARBA00023315"/>
    </source>
</evidence>
<evidence type="ECO:0000259" key="11">
    <source>
        <dbReference type="Pfam" id="PF08545"/>
    </source>
</evidence>
<dbReference type="CDD" id="cd00830">
    <property type="entry name" value="KAS_III"/>
    <property type="match status" value="1"/>
</dbReference>
<dbReference type="NCBIfam" id="TIGR00747">
    <property type="entry name" value="fabH"/>
    <property type="match status" value="1"/>
</dbReference>
<comment type="caution">
    <text evidence="12">The sequence shown here is derived from an EMBL/GenBank/DDBJ whole genome shotgun (WGS) entry which is preliminary data.</text>
</comment>
<keyword evidence="3 9" id="KW-0808">Transferase</keyword>
<dbReference type="InterPro" id="IPR004655">
    <property type="entry name" value="FabH"/>
</dbReference>
<evidence type="ECO:0000256" key="9">
    <source>
        <dbReference type="HAMAP-Rule" id="MF_01815"/>
    </source>
</evidence>
<dbReference type="RefSeq" id="WP_253935978.1">
    <property type="nucleotide sequence ID" value="NZ_JAPVRC010000006.1"/>
</dbReference>
<evidence type="ECO:0000256" key="3">
    <source>
        <dbReference type="ARBA" id="ARBA00022679"/>
    </source>
</evidence>
<dbReference type="PANTHER" id="PTHR43091:SF1">
    <property type="entry name" value="BETA-KETOACYL-[ACYL-CARRIER-PROTEIN] SYNTHASE III, CHLOROPLASTIC"/>
    <property type="match status" value="1"/>
</dbReference>
<comment type="subcellular location">
    <subcellularLocation>
        <location evidence="9">Cytoplasm</location>
    </subcellularLocation>
</comment>
<evidence type="ECO:0000313" key="13">
    <source>
        <dbReference type="Proteomes" id="UP001596494"/>
    </source>
</evidence>
<dbReference type="SUPFAM" id="SSF53901">
    <property type="entry name" value="Thiolase-like"/>
    <property type="match status" value="1"/>
</dbReference>
<dbReference type="PANTHER" id="PTHR43091">
    <property type="entry name" value="3-OXOACYL-[ACYL-CARRIER-PROTEIN] SYNTHASE"/>
    <property type="match status" value="1"/>
</dbReference>
<keyword evidence="7 9" id="KW-0511">Multifunctional enzyme</keyword>
<gene>
    <name evidence="9" type="primary">fabH</name>
    <name evidence="12" type="ORF">ACFQMN_09955</name>
</gene>
<accession>A0ABW2K509</accession>
<feature type="region of interest" description="ACP-binding" evidence="9">
    <location>
        <begin position="236"/>
        <end position="240"/>
    </location>
</feature>
<protein>
    <recommendedName>
        <fullName evidence="9">Beta-ketoacyl-[acyl-carrier-protein] synthase III</fullName>
        <shortName evidence="9">Beta-ketoacyl-ACP synthase III</shortName>
        <shortName evidence="9">KAS III</shortName>
        <ecNumber evidence="9">2.3.1.180</ecNumber>
    </recommendedName>
    <alternativeName>
        <fullName evidence="9">3-oxoacyl-[acyl-carrier-protein] synthase 3</fullName>
    </alternativeName>
    <alternativeName>
        <fullName evidence="9">3-oxoacyl-[acyl-carrier-protein] synthase III</fullName>
    </alternativeName>
</protein>
<evidence type="ECO:0000256" key="4">
    <source>
        <dbReference type="ARBA" id="ARBA00022832"/>
    </source>
</evidence>
<keyword evidence="4 9" id="KW-0276">Fatty acid metabolism</keyword>
<feature type="active site" evidence="9">
    <location>
        <position position="265"/>
    </location>
</feature>
<dbReference type="EMBL" id="JBHTBY010000008">
    <property type="protein sequence ID" value="MFC7321205.1"/>
    <property type="molecule type" value="Genomic_DNA"/>
</dbReference>
<dbReference type="Pfam" id="PF08541">
    <property type="entry name" value="ACP_syn_III_C"/>
    <property type="match status" value="1"/>
</dbReference>
<keyword evidence="6 9" id="KW-0275">Fatty acid biosynthesis</keyword>
<dbReference type="Proteomes" id="UP001596494">
    <property type="component" value="Unassembled WGS sequence"/>
</dbReference>
<feature type="active site" evidence="9">
    <location>
        <position position="112"/>
    </location>
</feature>
<dbReference type="NCBIfam" id="NF006829">
    <property type="entry name" value="PRK09352.1"/>
    <property type="match status" value="1"/>
</dbReference>
<sequence length="310" mass="33739">MNAGIIGTGHYAPEKVLTNKDMEKIVDTSDEWIRSRTGIEERRIAEDDMDTSDMAYRAAKNALEDAEMTAEEIDLILVATVTPDHPFPSVATMLQHKLGARKVASMDISAACAGFMYGVITAKQYIDTGAYKNVLVVGVEKLSKITNWEDRNTCVLFGDAAGAAVIGPVSDGKGILSFELGADGSGLQHLYQEEFLHMNGREVFKFAVRQMPESSVNVVKKIGLKEEDVDYLVPHQANIRIMEAARERLGIPAEKMSVKVNKYGNTSSASIPLALSEDVKEGKIKDDDLVVLVGFGGGLTWGAVALRWGK</sequence>
<comment type="function">
    <text evidence="9">Catalyzes the condensation reaction of fatty acid synthesis by the addition to an acyl acceptor of two carbons from malonyl-ACP. Catalyzes the first condensation reaction which initiates fatty acid synthesis and may therefore play a role in governing the total rate of fatty acid production. Possesses both acetoacetyl-ACP synthase and acetyl transacylase activities. Its substrate specificity determines the biosynthesis of branched-chain and/or straight-chain of fatty acids.</text>
</comment>
<dbReference type="InterPro" id="IPR013751">
    <property type="entry name" value="ACP_syn_III_N"/>
</dbReference>
<feature type="active site" evidence="9">
    <location>
        <position position="235"/>
    </location>
</feature>
<keyword evidence="13" id="KW-1185">Reference proteome</keyword>
<comment type="catalytic activity">
    <reaction evidence="9">
        <text>malonyl-[ACP] + acetyl-CoA + H(+) = 3-oxobutanoyl-[ACP] + CO2 + CoA</text>
        <dbReference type="Rhea" id="RHEA:12080"/>
        <dbReference type="Rhea" id="RHEA-COMP:9623"/>
        <dbReference type="Rhea" id="RHEA-COMP:9625"/>
        <dbReference type="ChEBI" id="CHEBI:15378"/>
        <dbReference type="ChEBI" id="CHEBI:16526"/>
        <dbReference type="ChEBI" id="CHEBI:57287"/>
        <dbReference type="ChEBI" id="CHEBI:57288"/>
        <dbReference type="ChEBI" id="CHEBI:78449"/>
        <dbReference type="ChEBI" id="CHEBI:78450"/>
        <dbReference type="EC" id="2.3.1.180"/>
    </reaction>
</comment>
<dbReference type="EC" id="2.3.1.180" evidence="9"/>
<comment type="domain">
    <text evidence="9">The last Arg residue of the ACP-binding site is essential for the weak association between ACP/AcpP and FabH.</text>
</comment>
<feature type="domain" description="Beta-ketoacyl-[acyl-carrier-protein] synthase III N-terminal" evidence="11">
    <location>
        <begin position="106"/>
        <end position="184"/>
    </location>
</feature>